<dbReference type="Gene3D" id="3.20.20.70">
    <property type="entry name" value="Aldolase class I"/>
    <property type="match status" value="1"/>
</dbReference>
<dbReference type="Proteomes" id="UP000637643">
    <property type="component" value="Unassembled WGS sequence"/>
</dbReference>
<keyword evidence="2" id="KW-1185">Reference proteome</keyword>
<evidence type="ECO:0008006" key="3">
    <source>
        <dbReference type="Google" id="ProtNLM"/>
    </source>
</evidence>
<sequence length="106" mass="11200">MSISVMEKILEHKLVAILRGIDAVAIVPVVEALVEGGIRLLEIPFNQRGAAEANGASAIIAQLSRRFGGSLCIGAGTDFGSRSGDTERDGRGLQLWHGSRQAVSCR</sequence>
<comment type="caution">
    <text evidence="1">The sequence shown here is derived from an EMBL/GenBank/DDBJ whole genome shotgun (WGS) entry which is preliminary data.</text>
</comment>
<organism evidence="1 2">
    <name type="scientific">Paenibacillus albidus</name>
    <dbReference type="NCBI Taxonomy" id="2041023"/>
    <lineage>
        <taxon>Bacteria</taxon>
        <taxon>Bacillati</taxon>
        <taxon>Bacillota</taxon>
        <taxon>Bacilli</taxon>
        <taxon>Bacillales</taxon>
        <taxon>Paenibacillaceae</taxon>
        <taxon>Paenibacillus</taxon>
    </lineage>
</organism>
<dbReference type="GO" id="GO:0016829">
    <property type="term" value="F:lyase activity"/>
    <property type="evidence" value="ECO:0007669"/>
    <property type="project" value="InterPro"/>
</dbReference>
<evidence type="ECO:0000313" key="1">
    <source>
        <dbReference type="EMBL" id="GGF61166.1"/>
    </source>
</evidence>
<dbReference type="SUPFAM" id="SSF51569">
    <property type="entry name" value="Aldolase"/>
    <property type="match status" value="1"/>
</dbReference>
<dbReference type="RefSeq" id="WP_229695915.1">
    <property type="nucleotide sequence ID" value="NZ_BMKR01000001.1"/>
</dbReference>
<evidence type="ECO:0000313" key="2">
    <source>
        <dbReference type="Proteomes" id="UP000637643"/>
    </source>
</evidence>
<reference evidence="1" key="2">
    <citation type="submission" date="2020-09" db="EMBL/GenBank/DDBJ databases">
        <authorList>
            <person name="Sun Q."/>
            <person name="Zhou Y."/>
        </authorList>
    </citation>
    <scope>NUCLEOTIDE SEQUENCE</scope>
    <source>
        <strain evidence="1">CGMCC 1.16134</strain>
    </source>
</reference>
<protein>
    <recommendedName>
        <fullName evidence="3">2-dehydro-3-deoxy-6-phosphogalactonate aldolase</fullName>
    </recommendedName>
</protein>
<accession>A0A917FB55</accession>
<dbReference type="AlphaFoldDB" id="A0A917FB55"/>
<name>A0A917FB55_9BACL</name>
<dbReference type="InterPro" id="IPR013785">
    <property type="entry name" value="Aldolase_TIM"/>
</dbReference>
<dbReference type="Pfam" id="PF01081">
    <property type="entry name" value="Aldolase"/>
    <property type="match status" value="1"/>
</dbReference>
<proteinExistence type="predicted"/>
<dbReference type="EMBL" id="BMKR01000001">
    <property type="protein sequence ID" value="GGF61166.1"/>
    <property type="molecule type" value="Genomic_DNA"/>
</dbReference>
<dbReference type="InterPro" id="IPR000887">
    <property type="entry name" value="Aldlse_KDPG_KHG"/>
</dbReference>
<gene>
    <name evidence="1" type="ORF">GCM10010912_02980</name>
</gene>
<reference evidence="1" key="1">
    <citation type="journal article" date="2014" name="Int. J. Syst. Evol. Microbiol.">
        <title>Complete genome sequence of Corynebacterium casei LMG S-19264T (=DSM 44701T), isolated from a smear-ripened cheese.</title>
        <authorList>
            <consortium name="US DOE Joint Genome Institute (JGI-PGF)"/>
            <person name="Walter F."/>
            <person name="Albersmeier A."/>
            <person name="Kalinowski J."/>
            <person name="Ruckert C."/>
        </authorList>
    </citation>
    <scope>NUCLEOTIDE SEQUENCE</scope>
    <source>
        <strain evidence="1">CGMCC 1.16134</strain>
    </source>
</reference>